<evidence type="ECO:0000313" key="3">
    <source>
        <dbReference type="EMBL" id="MCM8568623.1"/>
    </source>
</evidence>
<dbReference type="RefSeq" id="WP_252111025.1">
    <property type="nucleotide sequence ID" value="NZ_JAMSCK010000002.1"/>
</dbReference>
<keyword evidence="1" id="KW-0732">Signal</keyword>
<dbReference type="Gene3D" id="2.60.120.10">
    <property type="entry name" value="Jelly Rolls"/>
    <property type="match status" value="1"/>
</dbReference>
<feature type="chain" id="PRO_5046624342" evidence="1">
    <location>
        <begin position="29"/>
        <end position="170"/>
    </location>
</feature>
<reference evidence="3" key="1">
    <citation type="submission" date="2022-06" db="EMBL/GenBank/DDBJ databases">
        <title>Gramella sediminis sp. nov., isolated from deep-sea sediment of the Indian Ocean.</title>
        <authorList>
            <person name="Yang L."/>
        </authorList>
    </citation>
    <scope>NUCLEOTIDE SEQUENCE</scope>
    <source>
        <strain evidence="3">HMD3159</strain>
    </source>
</reference>
<dbReference type="EMBL" id="JAMSCK010000002">
    <property type="protein sequence ID" value="MCM8568623.1"/>
    <property type="molecule type" value="Genomic_DNA"/>
</dbReference>
<dbReference type="SUPFAM" id="SSF51182">
    <property type="entry name" value="RmlC-like cupins"/>
    <property type="match status" value="1"/>
</dbReference>
<dbReference type="InterPro" id="IPR014710">
    <property type="entry name" value="RmlC-like_jellyroll"/>
</dbReference>
<accession>A0ABT0YYS3</accession>
<evidence type="ECO:0000256" key="1">
    <source>
        <dbReference type="SAM" id="SignalP"/>
    </source>
</evidence>
<evidence type="ECO:0000313" key="4">
    <source>
        <dbReference type="Proteomes" id="UP001155077"/>
    </source>
</evidence>
<name>A0ABT0YYS3_9FLAO</name>
<dbReference type="Proteomes" id="UP001155077">
    <property type="component" value="Unassembled WGS sequence"/>
</dbReference>
<sequence>MERQTNNFLRMFRIGAVCLLFLMNGAIAFSQDHKDSKMKKHIMVNPDDIQWQNGPGSLPPGAMFQVIEGDVTKKGLFTMRLKLPAGYSIQAHWHPVDEHVTVISGSFKMGMGDKFDANALEHISEGGFVVMPAKSTHFATTEEGCIIQLHGEGPWQINYVNKADDPRQTK</sequence>
<keyword evidence="4" id="KW-1185">Reference proteome</keyword>
<protein>
    <submittedName>
        <fullName evidence="3">Cupin domain-containing protein</fullName>
    </submittedName>
</protein>
<dbReference type="Pfam" id="PF12973">
    <property type="entry name" value="Cupin_7"/>
    <property type="match status" value="1"/>
</dbReference>
<comment type="caution">
    <text evidence="3">The sequence shown here is derived from an EMBL/GenBank/DDBJ whole genome shotgun (WGS) entry which is preliminary data.</text>
</comment>
<feature type="domain" description="ChrR-like cupin" evidence="2">
    <location>
        <begin position="40"/>
        <end position="148"/>
    </location>
</feature>
<feature type="signal peptide" evidence="1">
    <location>
        <begin position="1"/>
        <end position="28"/>
    </location>
</feature>
<organism evidence="3 4">
    <name type="scientific">Gramella jeungdoensis</name>
    <dbReference type="NCBI Taxonomy" id="708091"/>
    <lineage>
        <taxon>Bacteria</taxon>
        <taxon>Pseudomonadati</taxon>
        <taxon>Bacteroidota</taxon>
        <taxon>Flavobacteriia</taxon>
        <taxon>Flavobacteriales</taxon>
        <taxon>Flavobacteriaceae</taxon>
        <taxon>Christiangramia</taxon>
    </lineage>
</organism>
<evidence type="ECO:0000259" key="2">
    <source>
        <dbReference type="Pfam" id="PF12973"/>
    </source>
</evidence>
<dbReference type="CDD" id="cd06989">
    <property type="entry name" value="cupin_DRT102"/>
    <property type="match status" value="1"/>
</dbReference>
<dbReference type="InterPro" id="IPR011051">
    <property type="entry name" value="RmlC_Cupin_sf"/>
</dbReference>
<gene>
    <name evidence="3" type="ORF">NE848_04485</name>
</gene>
<proteinExistence type="predicted"/>
<dbReference type="InterPro" id="IPR025979">
    <property type="entry name" value="ChrR-like_cupin_dom"/>
</dbReference>